<dbReference type="GO" id="GO:0004662">
    <property type="term" value="F:CAAX-protein geranylgeranyltransferase activity"/>
    <property type="evidence" value="ECO:0007669"/>
    <property type="project" value="UniProtKB-EC"/>
</dbReference>
<evidence type="ECO:0000256" key="13">
    <source>
        <dbReference type="ARBA" id="ARBA00043219"/>
    </source>
</evidence>
<dbReference type="EC" id="2.5.1.59" evidence="3"/>
<keyword evidence="15" id="KW-1185">Reference proteome</keyword>
<evidence type="ECO:0000256" key="1">
    <source>
        <dbReference type="ARBA" id="ARBA00001946"/>
    </source>
</evidence>
<feature type="non-terminal residue" evidence="14">
    <location>
        <position position="1"/>
    </location>
</feature>
<evidence type="ECO:0000256" key="7">
    <source>
        <dbReference type="ARBA" id="ARBA00022737"/>
    </source>
</evidence>
<keyword evidence="7" id="KW-0677">Repeat</keyword>
<comment type="caution">
    <text evidence="14">The sequence shown here is derived from an EMBL/GenBank/DDBJ whole genome shotgun (WGS) entry which is preliminary data.</text>
</comment>
<evidence type="ECO:0000256" key="12">
    <source>
        <dbReference type="ARBA" id="ARBA00043086"/>
    </source>
</evidence>
<dbReference type="PROSITE" id="PS51147">
    <property type="entry name" value="PFTA"/>
    <property type="match status" value="5"/>
</dbReference>
<gene>
    <name evidence="14" type="primary">Fnta</name>
    <name evidence="14" type="ORF">G6Z76_0007422</name>
</gene>
<dbReference type="InterPro" id="IPR002088">
    <property type="entry name" value="Prenyl_trans_a"/>
</dbReference>
<dbReference type="GO" id="GO:0005953">
    <property type="term" value="C:CAAX-protein geranylgeranyltransferase complex"/>
    <property type="evidence" value="ECO:0007669"/>
    <property type="project" value="TreeGrafter"/>
</dbReference>
<evidence type="ECO:0000256" key="3">
    <source>
        <dbReference type="ARBA" id="ARBA00012700"/>
    </source>
</evidence>
<comment type="similarity">
    <text evidence="2">Belongs to the protein prenyltransferase subunit alpha family.</text>
</comment>
<comment type="cofactor">
    <cofactor evidence="1">
        <name>Mg(2+)</name>
        <dbReference type="ChEBI" id="CHEBI:18420"/>
    </cofactor>
</comment>
<dbReference type="EMBL" id="JAANIC010002948">
    <property type="protein sequence ID" value="KAG5343781.1"/>
    <property type="molecule type" value="Genomic_DNA"/>
</dbReference>
<dbReference type="Proteomes" id="UP000669903">
    <property type="component" value="Unassembled WGS sequence"/>
</dbReference>
<evidence type="ECO:0000313" key="14">
    <source>
        <dbReference type="EMBL" id="KAG5343781.1"/>
    </source>
</evidence>
<dbReference type="Gene3D" id="1.25.40.120">
    <property type="entry name" value="Protein prenylyltransferase"/>
    <property type="match status" value="1"/>
</dbReference>
<proteinExistence type="inferred from homology"/>
<dbReference type="SUPFAM" id="SSF48439">
    <property type="entry name" value="Protein prenylyltransferase"/>
    <property type="match status" value="1"/>
</dbReference>
<dbReference type="GO" id="GO:0004660">
    <property type="term" value="F:protein farnesyltransferase activity"/>
    <property type="evidence" value="ECO:0007669"/>
    <property type="project" value="UniProtKB-EC"/>
</dbReference>
<sequence>MSDSSDDELNSSDDHEKTSWILYKDRVEWNDVTPIPQDDGPHPVVSIAYSEKFKDAYDYFRAILKSSEKSERALALTETCIWLNPANYTVWQYRREILKTLAKNLHEEIKYTDRMIKYNSKNYQVWHHRKVIVEWLQDPSEELAFIETVLCKDAKNYHAWQHRQWCIQTFKQELEYVEQLLNDDVRNNSAWNQRYFVISNTTKFEQEVINREVDFTLEKIELEKGNESAWNYLRGILSHHSKGLGYNEKVRHKCEEMYKEGCRTNHLLACMIDICQERCPSDETPSPLFHINFAYEVSLFYLSKKYDTIRWRYWDYVASQLAIKLKTESSD</sequence>
<evidence type="ECO:0000256" key="10">
    <source>
        <dbReference type="ARBA" id="ARBA00041392"/>
    </source>
</evidence>
<keyword evidence="6 14" id="KW-0808">Transferase</keyword>
<dbReference type="EC" id="2.5.1.58" evidence="4"/>
<dbReference type="AlphaFoldDB" id="A0A836FRV9"/>
<evidence type="ECO:0000256" key="11">
    <source>
        <dbReference type="ARBA" id="ARBA00042436"/>
    </source>
</evidence>
<reference evidence="14" key="1">
    <citation type="submission" date="2020-03" db="EMBL/GenBank/DDBJ databases">
        <title>Relaxed selection underlies rapid genomic changes in the transitions from sociality to social parasitism in ants.</title>
        <authorList>
            <person name="Bi X."/>
        </authorList>
    </citation>
    <scope>NUCLEOTIDE SEQUENCE</scope>
    <source>
        <strain evidence="14">BGI-DK2014a</strain>
        <tissue evidence="14">Whole body</tissue>
    </source>
</reference>
<evidence type="ECO:0000256" key="2">
    <source>
        <dbReference type="ARBA" id="ARBA00006734"/>
    </source>
</evidence>
<keyword evidence="8" id="KW-0460">Magnesium</keyword>
<dbReference type="PANTHER" id="PTHR11129:SF1">
    <property type="entry name" value="PROTEIN FARNESYLTRANSFERASE_GERANYLGERANYLTRANSFERASE TYPE-1 SUBUNIT ALPHA"/>
    <property type="match status" value="1"/>
</dbReference>
<feature type="non-terminal residue" evidence="14">
    <location>
        <position position="331"/>
    </location>
</feature>
<protein>
    <recommendedName>
        <fullName evidence="9">Protein farnesyltransferase/geranylgeranyltransferase type-1 subunit alpha</fullName>
        <ecNumber evidence="4">2.5.1.58</ecNumber>
        <ecNumber evidence="3">2.5.1.59</ecNumber>
    </recommendedName>
    <alternativeName>
        <fullName evidence="12">CAAX farnesyltransferase subunit alpha</fullName>
    </alternativeName>
    <alternativeName>
        <fullName evidence="11">FTase-alpha</fullName>
    </alternativeName>
    <alternativeName>
        <fullName evidence="10">Ras proteins prenyltransferase subunit alpha</fullName>
    </alternativeName>
    <alternativeName>
        <fullName evidence="13">Type I protein geranyl-geranyltransferase subunit alpha</fullName>
    </alternativeName>
</protein>
<dbReference type="Pfam" id="PF01239">
    <property type="entry name" value="PPTA"/>
    <property type="match status" value="5"/>
</dbReference>
<name>A0A836FRV9_9HYME</name>
<evidence type="ECO:0000256" key="9">
    <source>
        <dbReference type="ARBA" id="ARBA00040965"/>
    </source>
</evidence>
<keyword evidence="5" id="KW-0637">Prenyltransferase</keyword>
<evidence type="ECO:0000313" key="15">
    <source>
        <dbReference type="Proteomes" id="UP000669903"/>
    </source>
</evidence>
<evidence type="ECO:0000256" key="8">
    <source>
        <dbReference type="ARBA" id="ARBA00022842"/>
    </source>
</evidence>
<organism evidence="14 15">
    <name type="scientific">Acromyrmex charruanus</name>
    <dbReference type="NCBI Taxonomy" id="2715315"/>
    <lineage>
        <taxon>Eukaryota</taxon>
        <taxon>Metazoa</taxon>
        <taxon>Ecdysozoa</taxon>
        <taxon>Arthropoda</taxon>
        <taxon>Hexapoda</taxon>
        <taxon>Insecta</taxon>
        <taxon>Pterygota</taxon>
        <taxon>Neoptera</taxon>
        <taxon>Endopterygota</taxon>
        <taxon>Hymenoptera</taxon>
        <taxon>Apocrita</taxon>
        <taxon>Aculeata</taxon>
        <taxon>Formicoidea</taxon>
        <taxon>Formicidae</taxon>
        <taxon>Myrmicinae</taxon>
        <taxon>Acromyrmex</taxon>
    </lineage>
</organism>
<evidence type="ECO:0000256" key="5">
    <source>
        <dbReference type="ARBA" id="ARBA00022602"/>
    </source>
</evidence>
<evidence type="ECO:0000256" key="4">
    <source>
        <dbReference type="ARBA" id="ARBA00012702"/>
    </source>
</evidence>
<dbReference type="PANTHER" id="PTHR11129">
    <property type="entry name" value="PROTEIN FARNESYLTRANSFERASE ALPHA SUBUNIT/RAB GERANYLGERANYL TRANSFERASE ALPHA SUBUNIT"/>
    <property type="match status" value="1"/>
</dbReference>
<dbReference type="GO" id="GO:0005965">
    <property type="term" value="C:protein farnesyltransferase complex"/>
    <property type="evidence" value="ECO:0007669"/>
    <property type="project" value="TreeGrafter"/>
</dbReference>
<accession>A0A836FRV9</accession>
<evidence type="ECO:0000256" key="6">
    <source>
        <dbReference type="ARBA" id="ARBA00022679"/>
    </source>
</evidence>